<dbReference type="SUPFAM" id="SSF88723">
    <property type="entry name" value="PIN domain-like"/>
    <property type="match status" value="1"/>
</dbReference>
<dbReference type="OrthoDB" id="9798990at2"/>
<evidence type="ECO:0000259" key="1">
    <source>
        <dbReference type="Pfam" id="PF01850"/>
    </source>
</evidence>
<evidence type="ECO:0000313" key="2">
    <source>
        <dbReference type="EMBL" id="SJZ36511.1"/>
    </source>
</evidence>
<dbReference type="PANTHER" id="PTHR36173:SF2">
    <property type="entry name" value="RIBONUCLEASE VAPC16"/>
    <property type="match status" value="1"/>
</dbReference>
<dbReference type="Proteomes" id="UP000190102">
    <property type="component" value="Unassembled WGS sequence"/>
</dbReference>
<dbReference type="STRING" id="115783.SAMN02745119_00261"/>
<organism evidence="2 3">
    <name type="scientific">Trichlorobacter thiogenes</name>
    <dbReference type="NCBI Taxonomy" id="115783"/>
    <lineage>
        <taxon>Bacteria</taxon>
        <taxon>Pseudomonadati</taxon>
        <taxon>Thermodesulfobacteriota</taxon>
        <taxon>Desulfuromonadia</taxon>
        <taxon>Geobacterales</taxon>
        <taxon>Geobacteraceae</taxon>
        <taxon>Trichlorobacter</taxon>
    </lineage>
</organism>
<dbReference type="InterPro" id="IPR052919">
    <property type="entry name" value="TA_system_RNase"/>
</dbReference>
<proteinExistence type="predicted"/>
<dbReference type="Pfam" id="PF01850">
    <property type="entry name" value="PIN"/>
    <property type="match status" value="1"/>
</dbReference>
<dbReference type="EMBL" id="FUWR01000001">
    <property type="protein sequence ID" value="SJZ36511.1"/>
    <property type="molecule type" value="Genomic_DNA"/>
</dbReference>
<dbReference type="InterPro" id="IPR002716">
    <property type="entry name" value="PIN_dom"/>
</dbReference>
<gene>
    <name evidence="2" type="ORF">SAMN02745119_00261</name>
</gene>
<reference evidence="3" key="1">
    <citation type="submission" date="2017-02" db="EMBL/GenBank/DDBJ databases">
        <authorList>
            <person name="Varghese N."/>
            <person name="Submissions S."/>
        </authorList>
    </citation>
    <scope>NUCLEOTIDE SEQUENCE [LARGE SCALE GENOMIC DNA]</scope>
    <source>
        <strain evidence="3">ATCC BAA-34</strain>
    </source>
</reference>
<dbReference type="CDD" id="cd09872">
    <property type="entry name" value="PIN_Sll0205-like"/>
    <property type="match status" value="1"/>
</dbReference>
<protein>
    <submittedName>
        <fullName evidence="2">PIN domain nuclease, a component of toxin-antitoxin system (PIN domain)</fullName>
    </submittedName>
</protein>
<dbReference type="RefSeq" id="WP_078788566.1">
    <property type="nucleotide sequence ID" value="NZ_FUWR01000001.1"/>
</dbReference>
<evidence type="ECO:0000313" key="3">
    <source>
        <dbReference type="Proteomes" id="UP000190102"/>
    </source>
</evidence>
<name>A0A1T4K239_9BACT</name>
<keyword evidence="3" id="KW-1185">Reference proteome</keyword>
<accession>A0A1T4K239</accession>
<dbReference type="PANTHER" id="PTHR36173">
    <property type="entry name" value="RIBONUCLEASE VAPC16-RELATED"/>
    <property type="match status" value="1"/>
</dbReference>
<sequence length="128" mass="14043">MRLLLDTHIALWAISDDPRLSGAARALITAPENEIFVSAASIWEISIKYSLGRTNMPVSSAEALGWFRESGYRLLAISPEHAVAVEALAPLHADPFDRMLVAQALHEPLRLVTHDAQVARYSDTIIAV</sequence>
<feature type="domain" description="PIN" evidence="1">
    <location>
        <begin position="4"/>
        <end position="121"/>
    </location>
</feature>
<dbReference type="AlphaFoldDB" id="A0A1T4K239"/>
<dbReference type="InterPro" id="IPR029060">
    <property type="entry name" value="PIN-like_dom_sf"/>
</dbReference>
<dbReference type="InterPro" id="IPR041705">
    <property type="entry name" value="PIN_Sll0205"/>
</dbReference>
<dbReference type="Gene3D" id="3.40.50.1010">
    <property type="entry name" value="5'-nuclease"/>
    <property type="match status" value="1"/>
</dbReference>